<proteinExistence type="predicted"/>
<evidence type="ECO:0000256" key="1">
    <source>
        <dbReference type="SAM" id="MobiDB-lite"/>
    </source>
</evidence>
<feature type="transmembrane region" description="Helical" evidence="2">
    <location>
        <begin position="51"/>
        <end position="75"/>
    </location>
</feature>
<sequence>MREDQRVQEPRPLSRREHQQVLAQKRKRRQKRRKARLRKLRFYRSLRNLRFWFRAVIVLFIGLCIAFWARFAFVYDIPQYAMDRLPSQVVCYVTVKPWWFGPPVFDIGHYATQDPSIPTSYQPYQMLLMNLGKYQSILEHPEFIWTLRG</sequence>
<dbReference type="RefSeq" id="WP_377943868.1">
    <property type="nucleotide sequence ID" value="NZ_JBHUCX010000038.1"/>
</dbReference>
<keyword evidence="2" id="KW-0472">Membrane</keyword>
<comment type="caution">
    <text evidence="3">The sequence shown here is derived from an EMBL/GenBank/DDBJ whole genome shotgun (WGS) entry which is preliminary data.</text>
</comment>
<organism evidence="3 4">
    <name type="scientific">Alicyclobacillus fodiniaquatilis</name>
    <dbReference type="NCBI Taxonomy" id="1661150"/>
    <lineage>
        <taxon>Bacteria</taxon>
        <taxon>Bacillati</taxon>
        <taxon>Bacillota</taxon>
        <taxon>Bacilli</taxon>
        <taxon>Bacillales</taxon>
        <taxon>Alicyclobacillaceae</taxon>
        <taxon>Alicyclobacillus</taxon>
    </lineage>
</organism>
<reference evidence="4" key="1">
    <citation type="journal article" date="2019" name="Int. J. Syst. Evol. Microbiol.">
        <title>The Global Catalogue of Microorganisms (GCM) 10K type strain sequencing project: providing services to taxonomists for standard genome sequencing and annotation.</title>
        <authorList>
            <consortium name="The Broad Institute Genomics Platform"/>
            <consortium name="The Broad Institute Genome Sequencing Center for Infectious Disease"/>
            <person name="Wu L."/>
            <person name="Ma J."/>
        </authorList>
    </citation>
    <scope>NUCLEOTIDE SEQUENCE [LARGE SCALE GENOMIC DNA]</scope>
    <source>
        <strain evidence="4">CGMCC 1.12286</strain>
    </source>
</reference>
<keyword evidence="2" id="KW-1133">Transmembrane helix</keyword>
<name>A0ABW4JJM0_9BACL</name>
<keyword evidence="2" id="KW-0812">Transmembrane</keyword>
<accession>A0ABW4JJM0</accession>
<feature type="region of interest" description="Disordered" evidence="1">
    <location>
        <begin position="1"/>
        <end position="30"/>
    </location>
</feature>
<dbReference type="EMBL" id="JBHUCX010000038">
    <property type="protein sequence ID" value="MFD1675975.1"/>
    <property type="molecule type" value="Genomic_DNA"/>
</dbReference>
<protein>
    <submittedName>
        <fullName evidence="3">Uncharacterized protein</fullName>
    </submittedName>
</protein>
<gene>
    <name evidence="3" type="ORF">ACFSB2_14820</name>
</gene>
<dbReference type="Proteomes" id="UP001597079">
    <property type="component" value="Unassembled WGS sequence"/>
</dbReference>
<evidence type="ECO:0000256" key="2">
    <source>
        <dbReference type="SAM" id="Phobius"/>
    </source>
</evidence>
<feature type="compositionally biased region" description="Basic and acidic residues" evidence="1">
    <location>
        <begin position="1"/>
        <end position="19"/>
    </location>
</feature>
<evidence type="ECO:0000313" key="3">
    <source>
        <dbReference type="EMBL" id="MFD1675975.1"/>
    </source>
</evidence>
<evidence type="ECO:0000313" key="4">
    <source>
        <dbReference type="Proteomes" id="UP001597079"/>
    </source>
</evidence>
<keyword evidence="4" id="KW-1185">Reference proteome</keyword>